<dbReference type="EMBL" id="CALQ01000465">
    <property type="protein sequence ID" value="CCM14099.1"/>
    <property type="molecule type" value="Genomic_DNA"/>
</dbReference>
<sequence>MLQRTGVSRCFGKALYGPSSTLPGDFFHCCAAHFKVHLHEETFIGTRSSQLRGLFLSHSRTTPLPANKPLATIPLSALLTVSNMATMPNGLPHITLAKVRDAIADDEFRIMAPQFYLGLQMSAIIAAIPDITRVRSAVEVRQAAQILSAGATPYARMLDDEDFNEEFVFGMYGMALDSWQRASYEEMTKKYHLALTAIHETFNLPFKIEHLQRITRLVLARVEHAPPSDYYGGSLFLRRLQRRWRRLKKIPEPAEVALVPYLDLVNHSNRPNCAIRIGPSSVLGGEGAITLVTLRDVLPGQELCRHYNFALNRASALFRYGFLPFDLISIVDHDAVDEHVRKSRDMFRPKSEEQLEQQRQEAKEVARLEKLFQAAKQRRGDSGAGVGASSA</sequence>
<dbReference type="AlphaFoldDB" id="A0A1E1IS82"/>
<dbReference type="InterPro" id="IPR053201">
    <property type="entry name" value="Flavunoidine_N-MTase"/>
</dbReference>
<accession>A0A1E1IS82</accession>
<dbReference type="Gene3D" id="3.90.1410.10">
    <property type="entry name" value="set domain protein methyltransferase, domain 1"/>
    <property type="match status" value="1"/>
</dbReference>
<name>A0A1E1IS82_LEIGU</name>
<feature type="domain" description="SET" evidence="2">
    <location>
        <begin position="129"/>
        <end position="308"/>
    </location>
</feature>
<dbReference type="Pfam" id="PF00856">
    <property type="entry name" value="SET"/>
    <property type="match status" value="1"/>
</dbReference>
<evidence type="ECO:0000259" key="2">
    <source>
        <dbReference type="PROSITE" id="PS50280"/>
    </source>
</evidence>
<dbReference type="InterPro" id="IPR001214">
    <property type="entry name" value="SET_dom"/>
</dbReference>
<dbReference type="PANTHER" id="PTHR12350">
    <property type="entry name" value="HISTONE-LYSINE N-METHYLTRANSFERASE-RELATED"/>
    <property type="match status" value="1"/>
</dbReference>
<protein>
    <recommendedName>
        <fullName evidence="2">SET domain-containing protein</fullName>
    </recommendedName>
</protein>
<dbReference type="PROSITE" id="PS50280">
    <property type="entry name" value="SET"/>
    <property type="match status" value="1"/>
</dbReference>
<dbReference type="InterPro" id="IPR046341">
    <property type="entry name" value="SET_dom_sf"/>
</dbReference>
<evidence type="ECO:0000313" key="3">
    <source>
        <dbReference type="EMBL" id="CCM14099.1"/>
    </source>
</evidence>
<dbReference type="PANTHER" id="PTHR12350:SF5">
    <property type="entry name" value="SET DOMAIN-CONTAINING PROTEIN"/>
    <property type="match status" value="1"/>
</dbReference>
<keyword evidence="1" id="KW-0175">Coiled coil</keyword>
<evidence type="ECO:0000256" key="1">
    <source>
        <dbReference type="SAM" id="Coils"/>
    </source>
</evidence>
<organism evidence="3">
    <name type="scientific">Leishmania guyanensis</name>
    <dbReference type="NCBI Taxonomy" id="5670"/>
    <lineage>
        <taxon>Eukaryota</taxon>
        <taxon>Discoba</taxon>
        <taxon>Euglenozoa</taxon>
        <taxon>Kinetoplastea</taxon>
        <taxon>Metakinetoplastina</taxon>
        <taxon>Trypanosomatida</taxon>
        <taxon>Trypanosomatidae</taxon>
        <taxon>Leishmaniinae</taxon>
        <taxon>Leishmania</taxon>
        <taxon>Leishmania guyanensis species complex</taxon>
    </lineage>
</organism>
<dbReference type="SUPFAM" id="SSF82199">
    <property type="entry name" value="SET domain"/>
    <property type="match status" value="1"/>
</dbReference>
<reference evidence="3" key="1">
    <citation type="submission" date="2012-08" db="EMBL/GenBank/DDBJ databases">
        <title>Comparative genomics of metastatic and non-metastatic Leishmania guyanensis provides insights into polygenic factors involved in Leishmania RNA virus infection.</title>
        <authorList>
            <person name="Smith D."/>
            <person name="Hertz-Fowler C."/>
            <person name="Martin R."/>
            <person name="Dickens N."/>
            <person name="Fasel N."/>
            <person name="Falquet L."/>
            <person name="Beverley S."/>
            <person name="Zangger H."/>
            <person name="Calderon-Copete S."/>
            <person name="Mottram J."/>
            <person name="Xenarios I."/>
        </authorList>
    </citation>
    <scope>NUCLEOTIDE SEQUENCE</scope>
    <source>
        <strain evidence="3">MHOM/BR/75/M4147/SSU:IR2SAT-LUC</strain>
    </source>
</reference>
<proteinExistence type="predicted"/>
<feature type="coiled-coil region" evidence="1">
    <location>
        <begin position="348"/>
        <end position="378"/>
    </location>
</feature>
<gene>
    <name evidence="3" type="primary">LgM4147LRVhigh.15.00540.00450</name>
    <name evidence="3" type="ORF">BN36_1516090</name>
</gene>